<feature type="compositionally biased region" description="Low complexity" evidence="2">
    <location>
        <begin position="266"/>
        <end position="276"/>
    </location>
</feature>
<feature type="region of interest" description="Disordered" evidence="2">
    <location>
        <begin position="253"/>
        <end position="277"/>
    </location>
</feature>
<sequence length="389" mass="42531">MEALINNGKQEKRKRNIALIASLLFVLLIALTLFSNTLVALTLPKVITEQPVSGTLDLAFQGTATLRSAIEVDLSNPGGLKTMKVLVKEGDAVRKGQILVQYDNSEAEQQIEADQDALKKMKLPMDRLEDEYIQAARGEDPAAIATAQHALESVKLDIAAQEKRIRMLQTQMSAKRELLAPFDGIVTAVNAIEGLPSTASDIRLFYTDKGLRFDIQVPADLAAALAEGDPLNIRTLGKNSRIVQGQIMKIEAGNAPNVRDMPTDGSQTSSPSSGESLTVRESNRLLVSLHDESLRKGDRVQVELSKTVGDEALIISSKAVRRDRNGAYVFTLESRSGPLGNVYYATKRSVTVSGADDQRTAIDAEFWDKEVNIIVESSDPLEDGRRVRY</sequence>
<gene>
    <name evidence="3" type="ORF">GC102_22500</name>
</gene>
<dbReference type="Gene3D" id="2.40.420.20">
    <property type="match status" value="1"/>
</dbReference>
<comment type="caution">
    <text evidence="3">The sequence shown here is derived from an EMBL/GenBank/DDBJ whole genome shotgun (WGS) entry which is preliminary data.</text>
</comment>
<dbReference type="Gene3D" id="1.10.287.470">
    <property type="entry name" value="Helix hairpin bin"/>
    <property type="match status" value="1"/>
</dbReference>
<evidence type="ECO:0000313" key="3">
    <source>
        <dbReference type="EMBL" id="NOU88503.1"/>
    </source>
</evidence>
<proteinExistence type="predicted"/>
<dbReference type="EMBL" id="WHOC01000121">
    <property type="protein sequence ID" value="NOU88503.1"/>
    <property type="molecule type" value="Genomic_DNA"/>
</dbReference>
<evidence type="ECO:0008006" key="5">
    <source>
        <dbReference type="Google" id="ProtNLM"/>
    </source>
</evidence>
<organism evidence="3 4">
    <name type="scientific">Paenibacillus germinis</name>
    <dbReference type="NCBI Taxonomy" id="2654979"/>
    <lineage>
        <taxon>Bacteria</taxon>
        <taxon>Bacillati</taxon>
        <taxon>Bacillota</taxon>
        <taxon>Bacilli</taxon>
        <taxon>Bacillales</taxon>
        <taxon>Paenibacillaceae</taxon>
        <taxon>Paenibacillus</taxon>
    </lineage>
</organism>
<dbReference type="PANTHER" id="PTHR30469:SF15">
    <property type="entry name" value="HLYD FAMILY OF SECRETION PROTEINS"/>
    <property type="match status" value="1"/>
</dbReference>
<protein>
    <recommendedName>
        <fullName evidence="5">RND efflux pump membrane fusion protein barrel-sandwich domain-containing protein</fullName>
    </recommendedName>
</protein>
<name>A0ABX1Z5I8_9BACL</name>
<feature type="coiled-coil region" evidence="1">
    <location>
        <begin position="144"/>
        <end position="178"/>
    </location>
</feature>
<dbReference type="Proteomes" id="UP000658690">
    <property type="component" value="Unassembled WGS sequence"/>
</dbReference>
<dbReference type="Gene3D" id="2.40.50.100">
    <property type="match status" value="1"/>
</dbReference>
<accession>A0ABX1Z5I8</accession>
<evidence type="ECO:0000256" key="2">
    <source>
        <dbReference type="SAM" id="MobiDB-lite"/>
    </source>
</evidence>
<dbReference type="SUPFAM" id="SSF111369">
    <property type="entry name" value="HlyD-like secretion proteins"/>
    <property type="match status" value="1"/>
</dbReference>
<keyword evidence="4" id="KW-1185">Reference proteome</keyword>
<reference evidence="3 4" key="1">
    <citation type="submission" date="2019-10" db="EMBL/GenBank/DDBJ databases">
        <title>Description of Paenibacillus choica sp. nov.</title>
        <authorList>
            <person name="Carlier A."/>
            <person name="Qi S."/>
        </authorList>
    </citation>
    <scope>NUCLEOTIDE SEQUENCE [LARGE SCALE GENOMIC DNA]</scope>
    <source>
        <strain evidence="3 4">LMG 31460</strain>
    </source>
</reference>
<dbReference type="RefSeq" id="WP_171691516.1">
    <property type="nucleotide sequence ID" value="NZ_WHOC01000121.1"/>
</dbReference>
<evidence type="ECO:0000313" key="4">
    <source>
        <dbReference type="Proteomes" id="UP000658690"/>
    </source>
</evidence>
<keyword evidence="1" id="KW-0175">Coiled coil</keyword>
<evidence type="ECO:0000256" key="1">
    <source>
        <dbReference type="SAM" id="Coils"/>
    </source>
</evidence>
<dbReference type="PANTHER" id="PTHR30469">
    <property type="entry name" value="MULTIDRUG RESISTANCE PROTEIN MDTA"/>
    <property type="match status" value="1"/>
</dbReference>